<dbReference type="FunFam" id="2.40.50.100:FF:000004">
    <property type="entry name" value="50S ribosomal protein L27"/>
    <property type="match status" value="1"/>
</dbReference>
<evidence type="ECO:0000256" key="2">
    <source>
        <dbReference type="ARBA" id="ARBA00022980"/>
    </source>
</evidence>
<dbReference type="SUPFAM" id="SSF110324">
    <property type="entry name" value="Ribosomal L27 protein-like"/>
    <property type="match status" value="1"/>
</dbReference>
<reference evidence="6 7" key="1">
    <citation type="journal article" date="2018" name="Int. J. Syst. Evol. Microbiol.">
        <title>Methylomusa anaerophila gen. nov., sp. nov., an anaerobic methanol-utilizing bacterium isolated from a microbial fuel cell.</title>
        <authorList>
            <person name="Amano N."/>
            <person name="Yamamuro A."/>
            <person name="Miyahara M."/>
            <person name="Kouzuma A."/>
            <person name="Abe T."/>
            <person name="Watanabe K."/>
        </authorList>
    </citation>
    <scope>NUCLEOTIDE SEQUENCE [LARGE SCALE GENOMIC DNA]</scope>
    <source>
        <strain evidence="6 7">MMFC1</strain>
    </source>
</reference>
<dbReference type="PRINTS" id="PR00063">
    <property type="entry name" value="RIBOSOMALL27"/>
</dbReference>
<accession>A0A348AF93</accession>
<dbReference type="KEGG" id="mana:MAMMFC1_00375"/>
<gene>
    <name evidence="5 6" type="primary">rpmA</name>
    <name evidence="6" type="ORF">MAMMFC1_00375</name>
</gene>
<dbReference type="PANTHER" id="PTHR15893">
    <property type="entry name" value="RIBOSOMAL PROTEIN L27"/>
    <property type="match status" value="1"/>
</dbReference>
<evidence type="ECO:0000256" key="4">
    <source>
        <dbReference type="ARBA" id="ARBA00035175"/>
    </source>
</evidence>
<name>A0A348AF93_9FIRM</name>
<dbReference type="RefSeq" id="WP_126305976.1">
    <property type="nucleotide sequence ID" value="NZ_AP018449.1"/>
</dbReference>
<dbReference type="PANTHER" id="PTHR15893:SF0">
    <property type="entry name" value="LARGE RIBOSOMAL SUBUNIT PROTEIN BL27M"/>
    <property type="match status" value="1"/>
</dbReference>
<protein>
    <recommendedName>
        <fullName evidence="4 5">Large ribosomal subunit protein bL27</fullName>
    </recommendedName>
</protein>
<dbReference type="NCBIfam" id="TIGR00062">
    <property type="entry name" value="L27"/>
    <property type="match status" value="1"/>
</dbReference>
<dbReference type="InterPro" id="IPR001684">
    <property type="entry name" value="Ribosomal_bL27"/>
</dbReference>
<dbReference type="EMBL" id="AP018449">
    <property type="protein sequence ID" value="BBB89741.1"/>
    <property type="molecule type" value="Genomic_DNA"/>
</dbReference>
<evidence type="ECO:0000313" key="6">
    <source>
        <dbReference type="EMBL" id="BBB89741.1"/>
    </source>
</evidence>
<sequence>MKDLKLKFNSFDLQLFAHKKGVGSSRNGRDSEAKRLGVKRHAGEVVTAGSILVRQRGTHFHPGHNVGIGKDDTLYAMVAGKVSFERKGRDDRQVSVYPADEAM</sequence>
<evidence type="ECO:0000256" key="5">
    <source>
        <dbReference type="HAMAP-Rule" id="MF_00539"/>
    </source>
</evidence>
<dbReference type="InterPro" id="IPR018261">
    <property type="entry name" value="Ribosomal_bL27_CS"/>
</dbReference>
<dbReference type="GO" id="GO:0022625">
    <property type="term" value="C:cytosolic large ribosomal subunit"/>
    <property type="evidence" value="ECO:0007669"/>
    <property type="project" value="TreeGrafter"/>
</dbReference>
<dbReference type="AlphaFoldDB" id="A0A348AF93"/>
<dbReference type="Gene3D" id="2.40.50.100">
    <property type="match status" value="1"/>
</dbReference>
<dbReference type="GO" id="GO:0003735">
    <property type="term" value="F:structural constituent of ribosome"/>
    <property type="evidence" value="ECO:0007669"/>
    <property type="project" value="InterPro"/>
</dbReference>
<dbReference type="Pfam" id="PF01016">
    <property type="entry name" value="Ribosomal_L27"/>
    <property type="match status" value="1"/>
</dbReference>
<evidence type="ECO:0000256" key="1">
    <source>
        <dbReference type="ARBA" id="ARBA00010797"/>
    </source>
</evidence>
<organism evidence="6 7">
    <name type="scientific">Methylomusa anaerophila</name>
    <dbReference type="NCBI Taxonomy" id="1930071"/>
    <lineage>
        <taxon>Bacteria</taxon>
        <taxon>Bacillati</taxon>
        <taxon>Bacillota</taxon>
        <taxon>Negativicutes</taxon>
        <taxon>Selenomonadales</taxon>
        <taxon>Sporomusaceae</taxon>
        <taxon>Methylomusa</taxon>
    </lineage>
</organism>
<evidence type="ECO:0000256" key="3">
    <source>
        <dbReference type="ARBA" id="ARBA00023274"/>
    </source>
</evidence>
<comment type="similarity">
    <text evidence="1 5">Belongs to the bacterial ribosomal protein bL27 family.</text>
</comment>
<dbReference type="PROSITE" id="PS00831">
    <property type="entry name" value="RIBOSOMAL_L27"/>
    <property type="match status" value="1"/>
</dbReference>
<dbReference type="OrthoDB" id="9803474at2"/>
<keyword evidence="3 5" id="KW-0687">Ribonucleoprotein</keyword>
<dbReference type="Proteomes" id="UP000276437">
    <property type="component" value="Chromosome"/>
</dbReference>
<evidence type="ECO:0000313" key="7">
    <source>
        <dbReference type="Proteomes" id="UP000276437"/>
    </source>
</evidence>
<keyword evidence="2 5" id="KW-0689">Ribosomal protein</keyword>
<dbReference type="GO" id="GO:0006412">
    <property type="term" value="P:translation"/>
    <property type="evidence" value="ECO:0007669"/>
    <property type="project" value="UniProtKB-UniRule"/>
</dbReference>
<proteinExistence type="inferred from homology"/>
<dbReference type="HAMAP" id="MF_00539">
    <property type="entry name" value="Ribosomal_bL27"/>
    <property type="match status" value="1"/>
</dbReference>
<keyword evidence="7" id="KW-1185">Reference proteome</keyword>